<dbReference type="AlphaFoldDB" id="A0A5J5F4J8"/>
<dbReference type="EMBL" id="VXIS01000038">
    <property type="protein sequence ID" value="KAA8911230.1"/>
    <property type="molecule type" value="Genomic_DNA"/>
</dbReference>
<evidence type="ECO:0000313" key="2">
    <source>
        <dbReference type="Proteomes" id="UP000326924"/>
    </source>
</evidence>
<comment type="caution">
    <text evidence="1">The sequence shown here is derived from an EMBL/GenBank/DDBJ whole genome shotgun (WGS) entry which is preliminary data.</text>
</comment>
<proteinExistence type="predicted"/>
<keyword evidence="2" id="KW-1185">Reference proteome</keyword>
<dbReference type="InParanoid" id="A0A5J5F4J8"/>
<organism evidence="1 2">
    <name type="scientific">Sphaerosporella brunnea</name>
    <dbReference type="NCBI Taxonomy" id="1250544"/>
    <lineage>
        <taxon>Eukaryota</taxon>
        <taxon>Fungi</taxon>
        <taxon>Dikarya</taxon>
        <taxon>Ascomycota</taxon>
        <taxon>Pezizomycotina</taxon>
        <taxon>Pezizomycetes</taxon>
        <taxon>Pezizales</taxon>
        <taxon>Pyronemataceae</taxon>
        <taxon>Sphaerosporella</taxon>
    </lineage>
</organism>
<name>A0A5J5F4J8_9PEZI</name>
<reference evidence="1 2" key="1">
    <citation type="submission" date="2019-09" db="EMBL/GenBank/DDBJ databases">
        <title>Draft genome of the ectomycorrhizal ascomycete Sphaerosporella brunnea.</title>
        <authorList>
            <consortium name="DOE Joint Genome Institute"/>
            <person name="Benucci G.M."/>
            <person name="Marozzi G."/>
            <person name="Antonielli L."/>
            <person name="Sanchez S."/>
            <person name="Marco P."/>
            <person name="Wang X."/>
            <person name="Falini L.B."/>
            <person name="Barry K."/>
            <person name="Haridas S."/>
            <person name="Lipzen A."/>
            <person name="Labutti K."/>
            <person name="Grigoriev I.V."/>
            <person name="Murat C."/>
            <person name="Martin F."/>
            <person name="Albertini E."/>
            <person name="Donnini D."/>
            <person name="Bonito G."/>
        </authorList>
    </citation>
    <scope>NUCLEOTIDE SEQUENCE [LARGE SCALE GENOMIC DNA]</scope>
    <source>
        <strain evidence="1 2">Sb_GMNB300</strain>
    </source>
</reference>
<evidence type="ECO:0000313" key="1">
    <source>
        <dbReference type="EMBL" id="KAA8911230.1"/>
    </source>
</evidence>
<sequence length="163" mass="18256">MSLRVCEGAVPHRRRRFVIVAVAPAVRDSTGVPTFMEPLTRYTLLLAMPQPAATRFARGNDLRFTGRGLRCKHLRCLLEAREGKSIPRWHGSKCGFDISDLSLTEQNSYPPRLFGNGDSGPIHAVCCHDGNQPSRRPLRWCDSDCHRSPSLAVGHDHEFPLQN</sequence>
<protein>
    <submittedName>
        <fullName evidence="1">Uncharacterized protein</fullName>
    </submittedName>
</protein>
<accession>A0A5J5F4J8</accession>
<dbReference type="Proteomes" id="UP000326924">
    <property type="component" value="Unassembled WGS sequence"/>
</dbReference>
<gene>
    <name evidence="1" type="ORF">FN846DRAFT_457986</name>
</gene>